<proteinExistence type="predicted"/>
<evidence type="ECO:0000313" key="1">
    <source>
        <dbReference type="EMBL" id="MDT0450954.1"/>
    </source>
</evidence>
<name>A0ABU2SPP1_9ACTN</name>
<dbReference type="RefSeq" id="WP_311612091.1">
    <property type="nucleotide sequence ID" value="NZ_JAVRFI010000010.1"/>
</dbReference>
<comment type="caution">
    <text evidence="1">The sequence shown here is derived from an EMBL/GenBank/DDBJ whole genome shotgun (WGS) entry which is preliminary data.</text>
</comment>
<protein>
    <submittedName>
        <fullName evidence="1">Uncharacterized protein</fullName>
    </submittedName>
</protein>
<gene>
    <name evidence="1" type="ORF">RM609_17980</name>
</gene>
<organism evidence="1 2">
    <name type="scientific">Streptomyces hesseae</name>
    <dbReference type="NCBI Taxonomy" id="3075519"/>
    <lineage>
        <taxon>Bacteria</taxon>
        <taxon>Bacillati</taxon>
        <taxon>Actinomycetota</taxon>
        <taxon>Actinomycetes</taxon>
        <taxon>Kitasatosporales</taxon>
        <taxon>Streptomycetaceae</taxon>
        <taxon>Streptomyces</taxon>
    </lineage>
</organism>
<keyword evidence="2" id="KW-1185">Reference proteome</keyword>
<dbReference type="EMBL" id="JAVRFI010000010">
    <property type="protein sequence ID" value="MDT0450954.1"/>
    <property type="molecule type" value="Genomic_DNA"/>
</dbReference>
<sequence length="86" mass="9454">MLVAWEIDAEDVAGSEERPDAQSASELITDVLLNVFQGEETMTRAHVILHVATPLHMQMISEGAAAVERGEEWTAEEGPIRVTLRP</sequence>
<accession>A0ABU2SPP1</accession>
<evidence type="ECO:0000313" key="2">
    <source>
        <dbReference type="Proteomes" id="UP001180531"/>
    </source>
</evidence>
<dbReference type="Proteomes" id="UP001180531">
    <property type="component" value="Unassembled WGS sequence"/>
</dbReference>
<reference evidence="1" key="1">
    <citation type="submission" date="2024-05" db="EMBL/GenBank/DDBJ databases">
        <title>30 novel species of actinomycetes from the DSMZ collection.</title>
        <authorList>
            <person name="Nouioui I."/>
        </authorList>
    </citation>
    <scope>NUCLEOTIDE SEQUENCE</scope>
    <source>
        <strain evidence="1">DSM 40473</strain>
    </source>
</reference>